<evidence type="ECO:0000313" key="1">
    <source>
        <dbReference type="EMBL" id="QDU04972.1"/>
    </source>
</evidence>
<proteinExistence type="predicted"/>
<accession>A0A517WI93</accession>
<gene>
    <name evidence="1" type="ORF">V6x_47040</name>
</gene>
<name>A0A517WI93_9PLAN</name>
<dbReference type="AlphaFoldDB" id="A0A517WI93"/>
<organism evidence="1 2">
    <name type="scientific">Gimesia chilikensis</name>
    <dbReference type="NCBI Taxonomy" id="2605989"/>
    <lineage>
        <taxon>Bacteria</taxon>
        <taxon>Pseudomonadati</taxon>
        <taxon>Planctomycetota</taxon>
        <taxon>Planctomycetia</taxon>
        <taxon>Planctomycetales</taxon>
        <taxon>Planctomycetaceae</taxon>
        <taxon>Gimesia</taxon>
    </lineage>
</organism>
<dbReference type="EMBL" id="CP036347">
    <property type="protein sequence ID" value="QDU04972.1"/>
    <property type="molecule type" value="Genomic_DNA"/>
</dbReference>
<evidence type="ECO:0000313" key="2">
    <source>
        <dbReference type="Proteomes" id="UP000320722"/>
    </source>
</evidence>
<dbReference type="Proteomes" id="UP000320722">
    <property type="component" value="Chromosome"/>
</dbReference>
<protein>
    <submittedName>
        <fullName evidence="1">Uncharacterized protein</fullName>
    </submittedName>
</protein>
<sequence>MVYTGSLWPVLCSGQKVGQYIAFSNSGKQEFLP</sequence>
<reference evidence="1 2" key="1">
    <citation type="submission" date="2019-02" db="EMBL/GenBank/DDBJ databases">
        <title>Deep-cultivation of Planctomycetes and their phenomic and genomic characterization uncovers novel biology.</title>
        <authorList>
            <person name="Wiegand S."/>
            <person name="Jogler M."/>
            <person name="Boedeker C."/>
            <person name="Pinto D."/>
            <person name="Vollmers J."/>
            <person name="Rivas-Marin E."/>
            <person name="Kohn T."/>
            <person name="Peeters S.H."/>
            <person name="Heuer A."/>
            <person name="Rast P."/>
            <person name="Oberbeckmann S."/>
            <person name="Bunk B."/>
            <person name="Jeske O."/>
            <person name="Meyerdierks A."/>
            <person name="Storesund J.E."/>
            <person name="Kallscheuer N."/>
            <person name="Luecker S."/>
            <person name="Lage O.M."/>
            <person name="Pohl T."/>
            <person name="Merkel B.J."/>
            <person name="Hornburger P."/>
            <person name="Mueller R.-W."/>
            <person name="Bruemmer F."/>
            <person name="Labrenz M."/>
            <person name="Spormann A.M."/>
            <person name="Op den Camp H."/>
            <person name="Overmann J."/>
            <person name="Amann R."/>
            <person name="Jetten M.S.M."/>
            <person name="Mascher T."/>
            <person name="Medema M.H."/>
            <person name="Devos D.P."/>
            <person name="Kaster A.-K."/>
            <person name="Ovreas L."/>
            <person name="Rohde M."/>
            <person name="Galperin M.Y."/>
            <person name="Jogler C."/>
        </authorList>
    </citation>
    <scope>NUCLEOTIDE SEQUENCE [LARGE SCALE GENOMIC DNA]</scope>
    <source>
        <strain evidence="1 2">V6</strain>
    </source>
</reference>